<protein>
    <submittedName>
        <fullName evidence="1">SAM-dependent methyltransferase</fullName>
        <ecNumber evidence="1">2.1.1.-</ecNumber>
    </submittedName>
</protein>
<dbReference type="Proteomes" id="UP001183246">
    <property type="component" value="Unassembled WGS sequence"/>
</dbReference>
<dbReference type="RefSeq" id="WP_311705472.1">
    <property type="nucleotide sequence ID" value="NZ_JAVREL010000009.1"/>
</dbReference>
<comment type="caution">
    <text evidence="1">The sequence shown here is derived from an EMBL/GenBank/DDBJ whole genome shotgun (WGS) entry which is preliminary data.</text>
</comment>
<dbReference type="GO" id="GO:0032259">
    <property type="term" value="P:methylation"/>
    <property type="evidence" value="ECO:0007669"/>
    <property type="project" value="UniProtKB-KW"/>
</dbReference>
<keyword evidence="2" id="KW-1185">Reference proteome</keyword>
<dbReference type="GO" id="GO:0008168">
    <property type="term" value="F:methyltransferase activity"/>
    <property type="evidence" value="ECO:0007669"/>
    <property type="project" value="UniProtKB-KW"/>
</dbReference>
<evidence type="ECO:0000313" key="2">
    <source>
        <dbReference type="Proteomes" id="UP001183246"/>
    </source>
</evidence>
<keyword evidence="1" id="KW-0489">Methyltransferase</keyword>
<dbReference type="EC" id="2.1.1.-" evidence="1"/>
<sequence>MVTEDAAPPPQRSGGPVIDTSVPHSARIWNFWLGGKDYYEADRVMGERILAHFPEIVENARANRYFLCRAVRYLVGTAGIRQFLDIGTGLPTVDNTHEIAQRLAPECRIVYVDNDPLVLAHARALLTSTAEGATDYLDADVRDTDAILARAARTLDLSRPVALMMLGVMQFVEEDGEAYATVARLLQALAPGSHLVLSHPSNALRGERMEEGVRQWNAGGGSPRIVLRTQAEISGLFTGLELLEPGVGSTGLWRPDLHDSGPPYAGDDFGGVARKV</sequence>
<organism evidence="1 2">
    <name type="scientific">Streptomyces litchfieldiae</name>
    <dbReference type="NCBI Taxonomy" id="3075543"/>
    <lineage>
        <taxon>Bacteria</taxon>
        <taxon>Bacillati</taxon>
        <taxon>Actinomycetota</taxon>
        <taxon>Actinomycetes</taxon>
        <taxon>Kitasatosporales</taxon>
        <taxon>Streptomycetaceae</taxon>
        <taxon>Streptomyces</taxon>
    </lineage>
</organism>
<dbReference type="Gene3D" id="3.40.50.150">
    <property type="entry name" value="Vaccinia Virus protein VP39"/>
    <property type="match status" value="1"/>
</dbReference>
<accession>A0ABU2MRU0</accession>
<keyword evidence="1" id="KW-0808">Transferase</keyword>
<evidence type="ECO:0000313" key="1">
    <source>
        <dbReference type="EMBL" id="MDT0344344.1"/>
    </source>
</evidence>
<gene>
    <name evidence="1" type="ORF">RM590_17205</name>
</gene>
<dbReference type="InterPro" id="IPR029063">
    <property type="entry name" value="SAM-dependent_MTases_sf"/>
</dbReference>
<dbReference type="InterPro" id="IPR006764">
    <property type="entry name" value="SAM_dep_MeTrfase_SAV2177_type"/>
</dbReference>
<dbReference type="EMBL" id="JAVREL010000009">
    <property type="protein sequence ID" value="MDT0344344.1"/>
    <property type="molecule type" value="Genomic_DNA"/>
</dbReference>
<dbReference type="Pfam" id="PF04672">
    <property type="entry name" value="Methyltransf_19"/>
    <property type="match status" value="1"/>
</dbReference>
<reference evidence="2" key="1">
    <citation type="submission" date="2023-07" db="EMBL/GenBank/DDBJ databases">
        <title>30 novel species of actinomycetes from the DSMZ collection.</title>
        <authorList>
            <person name="Nouioui I."/>
        </authorList>
    </citation>
    <scope>NUCLEOTIDE SEQUENCE [LARGE SCALE GENOMIC DNA]</scope>
    <source>
        <strain evidence="2">DSM 44938</strain>
    </source>
</reference>
<dbReference type="SUPFAM" id="SSF53335">
    <property type="entry name" value="S-adenosyl-L-methionine-dependent methyltransferases"/>
    <property type="match status" value="1"/>
</dbReference>
<dbReference type="PIRSF" id="PIRSF017393">
    <property type="entry name" value="MTase_SAV2177"/>
    <property type="match status" value="1"/>
</dbReference>
<proteinExistence type="predicted"/>
<name>A0ABU2MRU0_9ACTN</name>